<dbReference type="SUPFAM" id="SSF48452">
    <property type="entry name" value="TPR-like"/>
    <property type="match status" value="2"/>
</dbReference>
<feature type="transmembrane region" description="Helical" evidence="4">
    <location>
        <begin position="363"/>
        <end position="384"/>
    </location>
</feature>
<dbReference type="Proteomes" id="UP001447857">
    <property type="component" value="Chromosome"/>
</dbReference>
<dbReference type="PANTHER" id="PTHR45641:SF1">
    <property type="entry name" value="AAA+ ATPASE DOMAIN-CONTAINING PROTEIN"/>
    <property type="match status" value="1"/>
</dbReference>
<dbReference type="Gene3D" id="1.25.40.10">
    <property type="entry name" value="Tetratricopeptide repeat domain"/>
    <property type="match status" value="3"/>
</dbReference>
<evidence type="ECO:0000256" key="2">
    <source>
        <dbReference type="ARBA" id="ARBA00022803"/>
    </source>
</evidence>
<dbReference type="RefSeq" id="WP_338840475.1">
    <property type="nucleotide sequence ID" value="NZ_CP147988.1"/>
</dbReference>
<dbReference type="InterPro" id="IPR011990">
    <property type="entry name" value="TPR-like_helical_dom_sf"/>
</dbReference>
<proteinExistence type="predicted"/>
<evidence type="ECO:0008006" key="8">
    <source>
        <dbReference type="Google" id="ProtNLM"/>
    </source>
</evidence>
<evidence type="ECO:0000256" key="5">
    <source>
        <dbReference type="SAM" id="SignalP"/>
    </source>
</evidence>
<sequence>MKKAPALLKILVSVLLLLVLPTSCKKEKHAVLKKTDNTAEVKRLTIIADSCFENSDYKNAFNTYTRIISLSDTVKDRIDYVDALISLAYIYQYQGDYIQSEETVIKILPHLKYMKKPRFAWNAYFIQGFNYFKTDNLESALVYFRKALNLNTSAFRKWGILNSIGIVYMKQKKYNAAAYMFEKITTEGYHAQKFKTNSCDRFELMDYAVMLNNLGICYQNLKNPKAIDFYNKSLKIRLKINDRDNISSSYAALSEYYLKTNPALANKYAKLGYEKASEVNFYVDKNYCLSFLVQTATGNELKKYTNIYIHFTDSINKARLKNKNQFSDIKYNFKKDIEENLELKSQKAEHELEMQRQKNRSNISYVVIFISAFILLFLFFHITLKGKKEKDDAIFKSELRISQKLHNELANDVFKLSTRIQNSNLEEPKTKEELLNHLDQIYLKTRKISKENSIIPFNENYEIGLKEMISEYSHSDLHIIVNGLNTVSWSKIERIKKITVFRSLQEIFDTMKKHSDASLASLTFKINDKNLQIIYIDNNTKVQNSSINLKNRLKSVENRLKTLKGFLQVSDSENQGFKVFINLPL</sequence>
<dbReference type="Gene3D" id="3.30.565.10">
    <property type="entry name" value="Histidine kinase-like ATPase, C-terminal domain"/>
    <property type="match status" value="1"/>
</dbReference>
<feature type="signal peptide" evidence="5">
    <location>
        <begin position="1"/>
        <end position="25"/>
    </location>
</feature>
<evidence type="ECO:0000256" key="4">
    <source>
        <dbReference type="SAM" id="Phobius"/>
    </source>
</evidence>
<keyword evidence="4" id="KW-0472">Membrane</keyword>
<feature type="repeat" description="TPR" evidence="3">
    <location>
        <begin position="121"/>
        <end position="154"/>
    </location>
</feature>
<keyword evidence="5" id="KW-0732">Signal</keyword>
<reference evidence="6 7" key="1">
    <citation type="submission" date="2024-02" db="EMBL/GenBank/DDBJ databases">
        <title>complete genome of Flavobacterium ginsenosidimutans Str. YTB16.</title>
        <authorList>
            <person name="Wang Q."/>
        </authorList>
    </citation>
    <scope>NUCLEOTIDE SEQUENCE [LARGE SCALE GENOMIC DNA]</scope>
    <source>
        <strain evidence="6 7">YTB16</strain>
    </source>
</reference>
<keyword evidence="4" id="KW-1133">Transmembrane helix</keyword>
<dbReference type="PANTHER" id="PTHR45641">
    <property type="entry name" value="TETRATRICOPEPTIDE REPEAT PROTEIN (AFU_ORTHOLOGUE AFUA_6G03870)"/>
    <property type="match status" value="1"/>
</dbReference>
<accession>A0ABZ2QB33</accession>
<evidence type="ECO:0000256" key="3">
    <source>
        <dbReference type="PROSITE-ProRule" id="PRU00339"/>
    </source>
</evidence>
<evidence type="ECO:0000256" key="1">
    <source>
        <dbReference type="ARBA" id="ARBA00022737"/>
    </source>
</evidence>
<dbReference type="InterPro" id="IPR019734">
    <property type="entry name" value="TPR_rpt"/>
</dbReference>
<keyword evidence="2 3" id="KW-0802">TPR repeat</keyword>
<protein>
    <recommendedName>
        <fullName evidence="8">Histidine kinase</fullName>
    </recommendedName>
</protein>
<gene>
    <name evidence="6" type="ORF">V6624_00140</name>
</gene>
<dbReference type="EMBL" id="CP147988">
    <property type="protein sequence ID" value="WXK50051.1"/>
    <property type="molecule type" value="Genomic_DNA"/>
</dbReference>
<organism evidence="6 7">
    <name type="scientific">Flavobacterium ginsenosidimutans</name>
    <dbReference type="NCBI Taxonomy" id="687844"/>
    <lineage>
        <taxon>Bacteria</taxon>
        <taxon>Pseudomonadati</taxon>
        <taxon>Bacteroidota</taxon>
        <taxon>Flavobacteriia</taxon>
        <taxon>Flavobacteriales</taxon>
        <taxon>Flavobacteriaceae</taxon>
        <taxon>Flavobacterium</taxon>
    </lineage>
</organism>
<feature type="chain" id="PRO_5046921480" description="Histidine kinase" evidence="5">
    <location>
        <begin position="26"/>
        <end position="585"/>
    </location>
</feature>
<keyword evidence="1" id="KW-0677">Repeat</keyword>
<dbReference type="InterPro" id="IPR036890">
    <property type="entry name" value="HATPase_C_sf"/>
</dbReference>
<dbReference type="SMART" id="SM00028">
    <property type="entry name" value="TPR"/>
    <property type="match status" value="5"/>
</dbReference>
<keyword evidence="4" id="KW-0812">Transmembrane</keyword>
<evidence type="ECO:0000313" key="6">
    <source>
        <dbReference type="EMBL" id="WXK50051.1"/>
    </source>
</evidence>
<dbReference type="PROSITE" id="PS50005">
    <property type="entry name" value="TPR"/>
    <property type="match status" value="1"/>
</dbReference>
<evidence type="ECO:0000313" key="7">
    <source>
        <dbReference type="Proteomes" id="UP001447857"/>
    </source>
</evidence>
<dbReference type="Pfam" id="PF13181">
    <property type="entry name" value="TPR_8"/>
    <property type="match status" value="1"/>
</dbReference>
<name>A0ABZ2QB33_9FLAO</name>
<keyword evidence="7" id="KW-1185">Reference proteome</keyword>